<proteinExistence type="inferred from homology"/>
<evidence type="ECO:0000256" key="3">
    <source>
        <dbReference type="ARBA" id="ARBA00022723"/>
    </source>
</evidence>
<feature type="domain" description="C2H2-type" evidence="11">
    <location>
        <begin position="235"/>
        <end position="262"/>
    </location>
</feature>
<evidence type="ECO:0000313" key="14">
    <source>
        <dbReference type="Proteomes" id="UP000269945"/>
    </source>
</evidence>
<dbReference type="InterPro" id="IPR013087">
    <property type="entry name" value="Znf_C2H2_type"/>
</dbReference>
<comment type="similarity">
    <text evidence="2">Belongs to the krueppel C2H2-type zinc-finger protein family.</text>
</comment>
<dbReference type="InterPro" id="IPR036236">
    <property type="entry name" value="Znf_C2H2_sf"/>
</dbReference>
<feature type="domain" description="C2H2-type" evidence="11">
    <location>
        <begin position="151"/>
        <end position="178"/>
    </location>
</feature>
<dbReference type="EMBL" id="CYRY02004324">
    <property type="protein sequence ID" value="VCW68830.1"/>
    <property type="molecule type" value="Genomic_DNA"/>
</dbReference>
<dbReference type="FunFam" id="3.30.160.60:FF:000944">
    <property type="entry name" value="zinc finger protein 232 isoform X1"/>
    <property type="match status" value="1"/>
</dbReference>
<keyword evidence="3" id="KW-0479">Metal-binding</keyword>
<keyword evidence="7" id="KW-0805">Transcription regulation</keyword>
<evidence type="ECO:0000313" key="13">
    <source>
        <dbReference type="EMBL" id="VCW68830.1"/>
    </source>
</evidence>
<evidence type="ECO:0000256" key="2">
    <source>
        <dbReference type="ARBA" id="ARBA00006991"/>
    </source>
</evidence>
<evidence type="ECO:0000256" key="1">
    <source>
        <dbReference type="ARBA" id="ARBA00004123"/>
    </source>
</evidence>
<dbReference type="Pfam" id="PF01352">
    <property type="entry name" value="KRAB"/>
    <property type="match status" value="1"/>
</dbReference>
<evidence type="ECO:0000256" key="5">
    <source>
        <dbReference type="ARBA" id="ARBA00022771"/>
    </source>
</evidence>
<dbReference type="PROSITE" id="PS00028">
    <property type="entry name" value="ZINC_FINGER_C2H2_1"/>
    <property type="match status" value="4"/>
</dbReference>
<dbReference type="Gene3D" id="6.10.140.140">
    <property type="match status" value="1"/>
</dbReference>
<dbReference type="PROSITE" id="PS50157">
    <property type="entry name" value="ZINC_FINGER_C2H2_2"/>
    <property type="match status" value="5"/>
</dbReference>
<keyword evidence="5 10" id="KW-0863">Zinc-finger</keyword>
<sequence>MPDDFIWNWNVLLQGPVSFKNVAVDFTQEEWQYLDLPQRHLYKDVMLENCINLILVGYQTTKPSVIHKLEQGEEPRKMEREIPSWSHADFVSSKQRPQKYDSCGRSLNYLGSFNGNRTYARKNECSKCGKAFFQKSDLIMHKRTHTGEKPFVCTECGKAFSKKSNLVIHLRIHTHERPYGCTEYRKAFAHKSHLIEHQRIHTGEKPYECHKCGKAFFQKSHLNVHQRTHTGEKPYGCDECGRAFSMKSHLFVHQRIHTGEKPYMCTRCERAFH</sequence>
<protein>
    <submittedName>
        <fullName evidence="13">Uncharacterized protein</fullName>
    </submittedName>
</protein>
<dbReference type="Gene3D" id="3.30.160.60">
    <property type="entry name" value="Classic Zinc Finger"/>
    <property type="match status" value="6"/>
</dbReference>
<evidence type="ECO:0000256" key="7">
    <source>
        <dbReference type="ARBA" id="ARBA00023015"/>
    </source>
</evidence>
<evidence type="ECO:0000256" key="6">
    <source>
        <dbReference type="ARBA" id="ARBA00022833"/>
    </source>
</evidence>
<gene>
    <name evidence="13" type="ORF">BN2614_LOCUS2</name>
</gene>
<dbReference type="SMART" id="SM00349">
    <property type="entry name" value="KRAB"/>
    <property type="match status" value="1"/>
</dbReference>
<comment type="subcellular location">
    <subcellularLocation>
        <location evidence="1">Nucleus</location>
    </subcellularLocation>
</comment>
<keyword evidence="4" id="KW-0677">Repeat</keyword>
<evidence type="ECO:0000256" key="4">
    <source>
        <dbReference type="ARBA" id="ARBA00022737"/>
    </source>
</evidence>
<dbReference type="GO" id="GO:0005634">
    <property type="term" value="C:nucleus"/>
    <property type="evidence" value="ECO:0007669"/>
    <property type="project" value="UniProtKB-SubCell"/>
</dbReference>
<dbReference type="Proteomes" id="UP000269945">
    <property type="component" value="Unassembled WGS sequence"/>
</dbReference>
<name>A0A9X9PVU6_GULGU</name>
<dbReference type="InterPro" id="IPR001909">
    <property type="entry name" value="KRAB"/>
</dbReference>
<keyword evidence="6" id="KW-0862">Zinc</keyword>
<feature type="domain" description="C2H2-type" evidence="11">
    <location>
        <begin position="123"/>
        <end position="150"/>
    </location>
</feature>
<dbReference type="SUPFAM" id="SSF57667">
    <property type="entry name" value="beta-beta-alpha zinc fingers"/>
    <property type="match status" value="3"/>
</dbReference>
<dbReference type="PANTHER" id="PTHR23234:SF10">
    <property type="entry name" value="RIKEN CDNA 6720489N17 GENE-RELATED"/>
    <property type="match status" value="1"/>
</dbReference>
<dbReference type="PANTHER" id="PTHR23234">
    <property type="entry name" value="ZNF44 PROTEIN"/>
    <property type="match status" value="1"/>
</dbReference>
<organism evidence="13 14">
    <name type="scientific">Gulo gulo</name>
    <name type="common">Wolverine</name>
    <name type="synonym">Gluton</name>
    <dbReference type="NCBI Taxonomy" id="48420"/>
    <lineage>
        <taxon>Eukaryota</taxon>
        <taxon>Metazoa</taxon>
        <taxon>Chordata</taxon>
        <taxon>Craniata</taxon>
        <taxon>Vertebrata</taxon>
        <taxon>Euteleostomi</taxon>
        <taxon>Mammalia</taxon>
        <taxon>Eutheria</taxon>
        <taxon>Laurasiatheria</taxon>
        <taxon>Carnivora</taxon>
        <taxon>Caniformia</taxon>
        <taxon>Musteloidea</taxon>
        <taxon>Mustelidae</taxon>
        <taxon>Guloninae</taxon>
        <taxon>Gulo</taxon>
    </lineage>
</organism>
<dbReference type="InterPro" id="IPR036051">
    <property type="entry name" value="KRAB_dom_sf"/>
</dbReference>
<dbReference type="FunFam" id="3.30.160.60:FF:001498">
    <property type="entry name" value="Zinc finger protein 404"/>
    <property type="match status" value="1"/>
</dbReference>
<dbReference type="FunFam" id="3.30.160.60:FF:001677">
    <property type="entry name" value="Zinc finger protein 2"/>
    <property type="match status" value="1"/>
</dbReference>
<keyword evidence="14" id="KW-1185">Reference proteome</keyword>
<evidence type="ECO:0000259" key="12">
    <source>
        <dbReference type="PROSITE" id="PS50805"/>
    </source>
</evidence>
<dbReference type="FunFam" id="3.30.160.60:FF:002090">
    <property type="entry name" value="Zinc finger protein 473"/>
    <property type="match status" value="1"/>
</dbReference>
<keyword evidence="8" id="KW-0804">Transcription</keyword>
<evidence type="ECO:0000256" key="10">
    <source>
        <dbReference type="PROSITE-ProRule" id="PRU00042"/>
    </source>
</evidence>
<dbReference type="SUPFAM" id="SSF109640">
    <property type="entry name" value="KRAB domain (Kruppel-associated box)"/>
    <property type="match status" value="1"/>
</dbReference>
<reference evidence="13 14" key="1">
    <citation type="submission" date="2018-10" db="EMBL/GenBank/DDBJ databases">
        <authorList>
            <person name="Ekblom R."/>
            <person name="Jareborg N."/>
        </authorList>
    </citation>
    <scope>NUCLEOTIDE SEQUENCE [LARGE SCALE GENOMIC DNA]</scope>
    <source>
        <tissue evidence="13">Muscle</tissue>
    </source>
</reference>
<evidence type="ECO:0000256" key="8">
    <source>
        <dbReference type="ARBA" id="ARBA00023163"/>
    </source>
</evidence>
<dbReference type="CDD" id="cd07765">
    <property type="entry name" value="KRAB_A-box"/>
    <property type="match status" value="1"/>
</dbReference>
<dbReference type="Pfam" id="PF00096">
    <property type="entry name" value="zf-C2H2"/>
    <property type="match status" value="4"/>
</dbReference>
<dbReference type="AlphaFoldDB" id="A0A9X9PVU6"/>
<evidence type="ECO:0000259" key="11">
    <source>
        <dbReference type="PROSITE" id="PS50157"/>
    </source>
</evidence>
<dbReference type="PROSITE" id="PS50805">
    <property type="entry name" value="KRAB"/>
    <property type="match status" value="1"/>
</dbReference>
<dbReference type="SMART" id="SM00355">
    <property type="entry name" value="ZnF_C2H2"/>
    <property type="match status" value="5"/>
</dbReference>
<feature type="domain" description="C2H2-type" evidence="11">
    <location>
        <begin position="207"/>
        <end position="234"/>
    </location>
</feature>
<evidence type="ECO:0000256" key="9">
    <source>
        <dbReference type="ARBA" id="ARBA00023242"/>
    </source>
</evidence>
<dbReference type="InterPro" id="IPR050758">
    <property type="entry name" value="Znf_C2H2-type"/>
</dbReference>
<accession>A0A9X9PVU6</accession>
<feature type="domain" description="KRAB" evidence="12">
    <location>
        <begin position="17"/>
        <end position="88"/>
    </location>
</feature>
<keyword evidence="9" id="KW-0539">Nucleus</keyword>
<comment type="caution">
    <text evidence="13">The sequence shown here is derived from an EMBL/GenBank/DDBJ whole genome shotgun (WGS) entry which is preliminary data.</text>
</comment>
<dbReference type="GO" id="GO:0006355">
    <property type="term" value="P:regulation of DNA-templated transcription"/>
    <property type="evidence" value="ECO:0007669"/>
    <property type="project" value="InterPro"/>
</dbReference>
<feature type="domain" description="C2H2-type" evidence="11">
    <location>
        <begin position="179"/>
        <end position="206"/>
    </location>
</feature>
<dbReference type="GO" id="GO:0008270">
    <property type="term" value="F:zinc ion binding"/>
    <property type="evidence" value="ECO:0007669"/>
    <property type="project" value="UniProtKB-KW"/>
</dbReference>
<dbReference type="FunFam" id="3.30.160.60:FF:000759">
    <property type="entry name" value="zinc finger protein 16"/>
    <property type="match status" value="1"/>
</dbReference>